<evidence type="ECO:0000256" key="2">
    <source>
        <dbReference type="ARBA" id="ARBA00022980"/>
    </source>
</evidence>
<evidence type="ECO:0000256" key="1">
    <source>
        <dbReference type="ARBA" id="ARBA00008596"/>
    </source>
</evidence>
<dbReference type="STRING" id="703135.A0A2A9NEF9"/>
<dbReference type="InterPro" id="IPR000892">
    <property type="entry name" value="Ribosomal_eS26"/>
</dbReference>
<name>A0A2A9NEF9_9AGAR</name>
<evidence type="ECO:0000313" key="7">
    <source>
        <dbReference type="Proteomes" id="UP000242287"/>
    </source>
</evidence>
<keyword evidence="7" id="KW-1185">Reference proteome</keyword>
<dbReference type="Proteomes" id="UP000242287">
    <property type="component" value="Unassembled WGS sequence"/>
</dbReference>
<dbReference type="PANTHER" id="PTHR12538">
    <property type="entry name" value="40S RIBOSOMAL PROTEIN S26"/>
    <property type="match status" value="1"/>
</dbReference>
<feature type="region of interest" description="Disordered" evidence="5">
    <location>
        <begin position="88"/>
        <end position="109"/>
    </location>
</feature>
<dbReference type="AlphaFoldDB" id="A0A2A9NEF9"/>
<sequence length="125" mass="14167">MTKKRRNGGRNKKGRGHVKFMRCSNCSRCVGKDKAIKRFTVRNMVESAAYRDISEASVYPEYTVPKLYIKIAYCVSCAIHSHVVRVRSREGRRNRAPPPRVRWKDGKKVNQAVEDAKTAAAASKA</sequence>
<keyword evidence="2 4" id="KW-0689">Ribosomal protein</keyword>
<accession>A0A2A9NEF9</accession>
<reference evidence="6 7" key="1">
    <citation type="submission" date="2014-02" db="EMBL/GenBank/DDBJ databases">
        <title>Transposable element dynamics among asymbiotic and ectomycorrhizal Amanita fungi.</title>
        <authorList>
            <consortium name="DOE Joint Genome Institute"/>
            <person name="Hess J."/>
            <person name="Skrede I."/>
            <person name="Wolfe B."/>
            <person name="LaButti K."/>
            <person name="Ohm R.A."/>
            <person name="Grigoriev I.V."/>
            <person name="Pringle A."/>
        </authorList>
    </citation>
    <scope>NUCLEOTIDE SEQUENCE [LARGE SCALE GENOMIC DNA]</scope>
    <source>
        <strain evidence="6 7">SKay4041</strain>
    </source>
</reference>
<dbReference type="GO" id="GO:0006412">
    <property type="term" value="P:translation"/>
    <property type="evidence" value="ECO:0007669"/>
    <property type="project" value="InterPro"/>
</dbReference>
<dbReference type="PROSITE" id="PS00733">
    <property type="entry name" value="RIBOSOMAL_S26E"/>
    <property type="match status" value="1"/>
</dbReference>
<gene>
    <name evidence="6" type="ORF">AMATHDRAFT_67033</name>
</gene>
<protein>
    <recommendedName>
        <fullName evidence="4">40S ribosomal protein S26</fullName>
    </recommendedName>
</protein>
<evidence type="ECO:0000256" key="3">
    <source>
        <dbReference type="ARBA" id="ARBA00023274"/>
    </source>
</evidence>
<evidence type="ECO:0000256" key="4">
    <source>
        <dbReference type="RuleBase" id="RU363128"/>
    </source>
</evidence>
<dbReference type="OrthoDB" id="10262653at2759"/>
<evidence type="ECO:0000256" key="5">
    <source>
        <dbReference type="SAM" id="MobiDB-lite"/>
    </source>
</evidence>
<keyword evidence="3 4" id="KW-0687">Ribonucleoprotein</keyword>
<organism evidence="6 7">
    <name type="scientific">Amanita thiersii Skay4041</name>
    <dbReference type="NCBI Taxonomy" id="703135"/>
    <lineage>
        <taxon>Eukaryota</taxon>
        <taxon>Fungi</taxon>
        <taxon>Dikarya</taxon>
        <taxon>Basidiomycota</taxon>
        <taxon>Agaricomycotina</taxon>
        <taxon>Agaricomycetes</taxon>
        <taxon>Agaricomycetidae</taxon>
        <taxon>Agaricales</taxon>
        <taxon>Pluteineae</taxon>
        <taxon>Amanitaceae</taxon>
        <taxon>Amanita</taxon>
    </lineage>
</organism>
<proteinExistence type="inferred from homology"/>
<dbReference type="GO" id="GO:0003729">
    <property type="term" value="F:mRNA binding"/>
    <property type="evidence" value="ECO:0007669"/>
    <property type="project" value="TreeGrafter"/>
</dbReference>
<dbReference type="InterPro" id="IPR038551">
    <property type="entry name" value="Ribosomal_eS26_sf"/>
</dbReference>
<comment type="similarity">
    <text evidence="1 4">Belongs to the eukaryotic ribosomal protein eS26 family.</text>
</comment>
<dbReference type="InterPro" id="IPR047864">
    <property type="entry name" value="Ribosomal_eS26_CS"/>
</dbReference>
<evidence type="ECO:0000313" key="6">
    <source>
        <dbReference type="EMBL" id="PFH47704.1"/>
    </source>
</evidence>
<dbReference type="Pfam" id="PF01283">
    <property type="entry name" value="Ribosomal_S26e"/>
    <property type="match status" value="1"/>
</dbReference>
<dbReference type="PANTHER" id="PTHR12538:SF0">
    <property type="entry name" value="40S RIBOSOMAL PROTEIN S26"/>
    <property type="match status" value="1"/>
</dbReference>
<dbReference type="GO" id="GO:0022627">
    <property type="term" value="C:cytosolic small ribosomal subunit"/>
    <property type="evidence" value="ECO:0007669"/>
    <property type="project" value="TreeGrafter"/>
</dbReference>
<dbReference type="FunFam" id="3.30.1740.20:FF:000001">
    <property type="entry name" value="40S ribosomal protein S26"/>
    <property type="match status" value="1"/>
</dbReference>
<dbReference type="EMBL" id="KZ302096">
    <property type="protein sequence ID" value="PFH47704.1"/>
    <property type="molecule type" value="Genomic_DNA"/>
</dbReference>
<dbReference type="Gene3D" id="3.30.1740.20">
    <property type="entry name" value="Ribosomal protein S26e"/>
    <property type="match status" value="1"/>
</dbReference>
<dbReference type="GO" id="GO:0003735">
    <property type="term" value="F:structural constituent of ribosome"/>
    <property type="evidence" value="ECO:0007669"/>
    <property type="project" value="InterPro"/>
</dbReference>